<feature type="region of interest" description="Disordered" evidence="1">
    <location>
        <begin position="148"/>
        <end position="173"/>
    </location>
</feature>
<name>A0A2A2ABF8_9BURK</name>
<organism evidence="2 3">
    <name type="scientific">Vandammella animalimorsus</name>
    <dbReference type="NCBI Taxonomy" id="2029117"/>
    <lineage>
        <taxon>Bacteria</taxon>
        <taxon>Pseudomonadati</taxon>
        <taxon>Pseudomonadota</taxon>
        <taxon>Betaproteobacteria</taxon>
        <taxon>Burkholderiales</taxon>
        <taxon>Comamonadaceae</taxon>
        <taxon>Vandammella</taxon>
    </lineage>
</organism>
<evidence type="ECO:0000313" key="2">
    <source>
        <dbReference type="EMBL" id="PAT35880.1"/>
    </source>
</evidence>
<dbReference type="RefSeq" id="WP_095548746.1">
    <property type="nucleotide sequence ID" value="NZ_NSJF01000001.1"/>
</dbReference>
<dbReference type="EMBL" id="NSJF01000001">
    <property type="protein sequence ID" value="PAT35880.1"/>
    <property type="molecule type" value="Genomic_DNA"/>
</dbReference>
<evidence type="ECO:0000256" key="1">
    <source>
        <dbReference type="SAM" id="MobiDB-lite"/>
    </source>
</evidence>
<dbReference type="Proteomes" id="UP000217999">
    <property type="component" value="Unassembled WGS sequence"/>
</dbReference>
<comment type="caution">
    <text evidence="2">The sequence shown here is derived from an EMBL/GenBank/DDBJ whole genome shotgun (WGS) entry which is preliminary data.</text>
</comment>
<dbReference type="AlphaFoldDB" id="A0A2A2ABF8"/>
<feature type="compositionally biased region" description="Polar residues" evidence="1">
    <location>
        <begin position="160"/>
        <end position="173"/>
    </location>
</feature>
<proteinExistence type="predicted"/>
<dbReference type="InterPro" id="IPR044691">
    <property type="entry name" value="DCC1_Trx"/>
</dbReference>
<accession>A0A2A2ABF8</accession>
<dbReference type="Pfam" id="PF04134">
    <property type="entry name" value="DCC1-like"/>
    <property type="match status" value="1"/>
</dbReference>
<dbReference type="InterPro" id="IPR007263">
    <property type="entry name" value="DCC1-like"/>
</dbReference>
<reference evidence="2 3" key="1">
    <citation type="submission" date="2017-08" db="EMBL/GenBank/DDBJ databases">
        <title>WGS of Clinical strains of the CDC Group NO-1 linked to zoonotic infections in humans.</title>
        <authorList>
            <person name="Bernier A.-M."/>
            <person name="Bernard K."/>
        </authorList>
    </citation>
    <scope>NUCLEOTIDE SEQUENCE [LARGE SCALE GENOMIC DNA]</scope>
    <source>
        <strain evidence="2 3">NML03-0146</strain>
    </source>
</reference>
<dbReference type="GO" id="GO:0015035">
    <property type="term" value="F:protein-disulfide reductase activity"/>
    <property type="evidence" value="ECO:0007669"/>
    <property type="project" value="InterPro"/>
</dbReference>
<evidence type="ECO:0000313" key="3">
    <source>
        <dbReference type="Proteomes" id="UP000217999"/>
    </source>
</evidence>
<sequence>MPATYPLTLYYDASCPLCAAEMHALLQRDAHGRLRLVDCSPPGFDGAPAGCTQAELMRLMHAQTADGRVLVGVPAFEAAYAAVGRHRVASALRHPLLGWLARALYPHLARHRQRLPRWLARWLFARPLAQPLQEAQAHAARHASQRCGPAGACRLDESTPQRPSSKPQQLLKK</sequence>
<protein>
    <submittedName>
        <fullName evidence="2">Thiol-disulfide oxidoreductase</fullName>
    </submittedName>
</protein>
<dbReference type="PANTHER" id="PTHR34290">
    <property type="entry name" value="SI:CH73-390P7.2"/>
    <property type="match status" value="1"/>
</dbReference>
<dbReference type="PANTHER" id="PTHR34290:SF2">
    <property type="entry name" value="OS04G0668800 PROTEIN"/>
    <property type="match status" value="1"/>
</dbReference>
<gene>
    <name evidence="2" type="ORF">CK620_01030</name>
</gene>